<organism evidence="4">
    <name type="scientific">Tetraselmis sp. GSL018</name>
    <dbReference type="NCBI Taxonomy" id="582737"/>
    <lineage>
        <taxon>Eukaryota</taxon>
        <taxon>Viridiplantae</taxon>
        <taxon>Chlorophyta</taxon>
        <taxon>core chlorophytes</taxon>
        <taxon>Chlorodendrophyceae</taxon>
        <taxon>Chlorodendrales</taxon>
        <taxon>Chlorodendraceae</taxon>
        <taxon>Tetraselmis</taxon>
    </lineage>
</organism>
<dbReference type="GO" id="GO:0016538">
    <property type="term" value="F:cyclin-dependent protein serine/threonine kinase regulator activity"/>
    <property type="evidence" value="ECO:0007669"/>
    <property type="project" value="InterPro"/>
</dbReference>
<feature type="domain" description="Cyclin-like" evidence="3">
    <location>
        <begin position="44"/>
        <end position="146"/>
    </location>
</feature>
<reference evidence="4" key="1">
    <citation type="submission" date="2014-05" db="EMBL/GenBank/DDBJ databases">
        <title>The transcriptome of the halophilic microalga Tetraselmis sp. GSL018 isolated from the Great Salt Lake, Utah.</title>
        <authorList>
            <person name="Jinkerson R.E."/>
            <person name="D'Adamo S."/>
            <person name="Posewitz M.C."/>
        </authorList>
    </citation>
    <scope>NUCLEOTIDE SEQUENCE</scope>
    <source>
        <strain evidence="4">GSL018</strain>
    </source>
</reference>
<sequence>MGATSGPSCWEIFLSKQEAVEETPSRRDKMAKSIETHQRRNYVKLITDVCVKFGTNPEVPMIAASYCHRFYAAKSMVCNDYFTVATAALFLTFKVADLNPPLRKVLECSYNCHFSCDDASKKFLQDKGFYSAIKRKILQAERSLLYVIGFNFKPDLPVKYFGKKMGLFDFNENNQTTFRQICYNFASDTLKTTLWIQYPAMELAYAFMYLASKFMNIPLKEEEKDPEGKEWYEDNGMTPTRMKEITDQVLELYTDSNKNKRAKRRAAEPSRDAPPPKKQVAEPAAEPAADMAVPATPELPPNGIAIDAEGHNSAPEERPPVEGNAPRAMAVS</sequence>
<dbReference type="InterPro" id="IPR013763">
    <property type="entry name" value="Cyclin-like_dom"/>
</dbReference>
<evidence type="ECO:0000256" key="2">
    <source>
        <dbReference type="SAM" id="MobiDB-lite"/>
    </source>
</evidence>
<dbReference type="PANTHER" id="PTHR10026">
    <property type="entry name" value="CYCLIN"/>
    <property type="match status" value="1"/>
</dbReference>
<feature type="compositionally biased region" description="Low complexity" evidence="2">
    <location>
        <begin position="281"/>
        <end position="295"/>
    </location>
</feature>
<evidence type="ECO:0000256" key="1">
    <source>
        <dbReference type="RuleBase" id="RU000383"/>
    </source>
</evidence>
<dbReference type="InterPro" id="IPR043198">
    <property type="entry name" value="Cyclin/Ssn8"/>
</dbReference>
<dbReference type="SUPFAM" id="SSF47954">
    <property type="entry name" value="Cyclin-like"/>
    <property type="match status" value="2"/>
</dbReference>
<dbReference type="Pfam" id="PF00134">
    <property type="entry name" value="Cyclin_N"/>
    <property type="match status" value="1"/>
</dbReference>
<evidence type="ECO:0000259" key="3">
    <source>
        <dbReference type="SMART" id="SM00385"/>
    </source>
</evidence>
<feature type="compositionally biased region" description="Basic and acidic residues" evidence="2">
    <location>
        <begin position="308"/>
        <end position="320"/>
    </location>
</feature>
<evidence type="ECO:0000313" key="4">
    <source>
        <dbReference type="EMBL" id="JAC59526.1"/>
    </source>
</evidence>
<protein>
    <submittedName>
        <fullName evidence="4">Cyclin family isoform 1</fullName>
    </submittedName>
</protein>
<dbReference type="CDD" id="cd20546">
    <property type="entry name" value="CYCLIN_SpCG1C_ScCTK2-like_rpt2"/>
    <property type="match status" value="1"/>
</dbReference>
<dbReference type="GO" id="GO:0006357">
    <property type="term" value="P:regulation of transcription by RNA polymerase II"/>
    <property type="evidence" value="ECO:0007669"/>
    <property type="project" value="InterPro"/>
</dbReference>
<comment type="similarity">
    <text evidence="1">Belongs to the cyclin family.</text>
</comment>
<gene>
    <name evidence="4" type="ORF">TSPGSL018_31200</name>
</gene>
<dbReference type="AlphaFoldDB" id="A0A061QMC2"/>
<feature type="region of interest" description="Disordered" evidence="2">
    <location>
        <begin position="252"/>
        <end position="332"/>
    </location>
</feature>
<keyword evidence="1" id="KW-0195">Cyclin</keyword>
<dbReference type="InterPro" id="IPR006671">
    <property type="entry name" value="Cyclin_N"/>
</dbReference>
<proteinExistence type="inferred from homology"/>
<dbReference type="Gene3D" id="1.10.472.10">
    <property type="entry name" value="Cyclin-like"/>
    <property type="match status" value="2"/>
</dbReference>
<dbReference type="EMBL" id="GBEZ01027827">
    <property type="protein sequence ID" value="JAC59526.1"/>
    <property type="molecule type" value="Transcribed_RNA"/>
</dbReference>
<dbReference type="InterPro" id="IPR036915">
    <property type="entry name" value="Cyclin-like_sf"/>
</dbReference>
<dbReference type="SMART" id="SM00385">
    <property type="entry name" value="CYCLIN"/>
    <property type="match status" value="1"/>
</dbReference>
<feature type="compositionally biased region" description="Basic and acidic residues" evidence="2">
    <location>
        <begin position="265"/>
        <end position="275"/>
    </location>
</feature>
<accession>A0A061QMC2</accession>
<name>A0A061QMC2_9CHLO</name>